<keyword evidence="3" id="KW-1185">Reference proteome</keyword>
<organism evidence="2 3">
    <name type="scientific">Paspalum notatum var. saurae</name>
    <dbReference type="NCBI Taxonomy" id="547442"/>
    <lineage>
        <taxon>Eukaryota</taxon>
        <taxon>Viridiplantae</taxon>
        <taxon>Streptophyta</taxon>
        <taxon>Embryophyta</taxon>
        <taxon>Tracheophyta</taxon>
        <taxon>Spermatophyta</taxon>
        <taxon>Magnoliopsida</taxon>
        <taxon>Liliopsida</taxon>
        <taxon>Poales</taxon>
        <taxon>Poaceae</taxon>
        <taxon>PACMAD clade</taxon>
        <taxon>Panicoideae</taxon>
        <taxon>Andropogonodae</taxon>
        <taxon>Paspaleae</taxon>
        <taxon>Paspalinae</taxon>
        <taxon>Paspalum</taxon>
    </lineage>
</organism>
<feature type="compositionally biased region" description="Basic residues" evidence="1">
    <location>
        <begin position="178"/>
        <end position="187"/>
    </location>
</feature>
<name>A0AAQ3PPS9_PASNO</name>
<sequence>MGVPGRPSYIRGGSLTNVYVNHVINLHPPNLPIKDGLVYGPEDREPSPFFFTAIHREPLTYRRREPRPSLMTEIKLPEDGGSGSDATAGGAVAAAPCVNARVGAERPRSRWVGWGEPPAAGRGARWPLPPGEGSAPPREGTHTAGGRDPRHRRKESHRWWVWWELLRPEVGGGASRCHQGRGARRRGKEVALPVGEKPRRRWGSLAARDGRRREPPGRAVALPPLHLLRGRGRELDYR</sequence>
<evidence type="ECO:0000256" key="1">
    <source>
        <dbReference type="SAM" id="MobiDB-lite"/>
    </source>
</evidence>
<gene>
    <name evidence="2" type="ORF">U9M48_002765</name>
</gene>
<dbReference type="Proteomes" id="UP001341281">
    <property type="component" value="Chromosome 01"/>
</dbReference>
<dbReference type="EMBL" id="CP144745">
    <property type="protein sequence ID" value="WVZ51643.1"/>
    <property type="molecule type" value="Genomic_DNA"/>
</dbReference>
<feature type="compositionally biased region" description="Basic and acidic residues" evidence="1">
    <location>
        <begin position="139"/>
        <end position="148"/>
    </location>
</feature>
<feature type="region of interest" description="Disordered" evidence="1">
    <location>
        <begin position="110"/>
        <end position="151"/>
    </location>
</feature>
<accession>A0AAQ3PPS9</accession>
<proteinExistence type="predicted"/>
<evidence type="ECO:0000313" key="2">
    <source>
        <dbReference type="EMBL" id="WVZ51643.1"/>
    </source>
</evidence>
<reference evidence="2 3" key="1">
    <citation type="submission" date="2024-02" db="EMBL/GenBank/DDBJ databases">
        <title>High-quality chromosome-scale genome assembly of Pensacola bahiagrass (Paspalum notatum Flugge var. saurae).</title>
        <authorList>
            <person name="Vega J.M."/>
            <person name="Podio M."/>
            <person name="Orjuela J."/>
            <person name="Siena L.A."/>
            <person name="Pessino S.C."/>
            <person name="Combes M.C."/>
            <person name="Mariac C."/>
            <person name="Albertini E."/>
            <person name="Pupilli F."/>
            <person name="Ortiz J.P.A."/>
            <person name="Leblanc O."/>
        </authorList>
    </citation>
    <scope>NUCLEOTIDE SEQUENCE [LARGE SCALE GENOMIC DNA]</scope>
    <source>
        <strain evidence="2">R1</strain>
        <tissue evidence="2">Leaf</tissue>
    </source>
</reference>
<evidence type="ECO:0000313" key="3">
    <source>
        <dbReference type="Proteomes" id="UP001341281"/>
    </source>
</evidence>
<dbReference type="AlphaFoldDB" id="A0AAQ3PPS9"/>
<protein>
    <submittedName>
        <fullName evidence="2">Uncharacterized protein</fullName>
    </submittedName>
</protein>
<feature type="region of interest" description="Disordered" evidence="1">
    <location>
        <begin position="173"/>
        <end position="225"/>
    </location>
</feature>